<name>V6EWV4_MAGGM</name>
<dbReference type="EMBL" id="HG794546">
    <property type="protein sequence ID" value="CDK97582.1"/>
    <property type="molecule type" value="Genomic_DNA"/>
</dbReference>
<gene>
    <name evidence="1" type="ordered locus">MGMSRv2__0367</name>
</gene>
<protein>
    <submittedName>
        <fullName evidence="1">Uncharacterized protein</fullName>
    </submittedName>
</protein>
<dbReference type="STRING" id="1430440.MGMSRv2__0367"/>
<accession>V6EWV4</accession>
<dbReference type="Proteomes" id="UP000018922">
    <property type="component" value="Chromosome I"/>
</dbReference>
<proteinExistence type="predicted"/>
<organism evidence="1 2">
    <name type="scientific">Magnetospirillum gryphiswaldense (strain DSM 6361 / JCM 21280 / NBRC 15271 / MSR-1)</name>
    <dbReference type="NCBI Taxonomy" id="431944"/>
    <lineage>
        <taxon>Bacteria</taxon>
        <taxon>Pseudomonadati</taxon>
        <taxon>Pseudomonadota</taxon>
        <taxon>Alphaproteobacteria</taxon>
        <taxon>Rhodospirillales</taxon>
        <taxon>Rhodospirillaceae</taxon>
        <taxon>Magnetospirillum</taxon>
    </lineage>
</organism>
<dbReference type="HOGENOM" id="CLU_212128_0_0_5"/>
<dbReference type="KEGG" id="mgy:MGMSRv2__0367"/>
<evidence type="ECO:0000313" key="2">
    <source>
        <dbReference type="Proteomes" id="UP000018922"/>
    </source>
</evidence>
<evidence type="ECO:0000313" key="1">
    <source>
        <dbReference type="EMBL" id="CDK97582.1"/>
    </source>
</evidence>
<dbReference type="AlphaFoldDB" id="V6EWV4"/>
<reference evidence="1 2" key="1">
    <citation type="journal article" date="2014" name="Genome Announc.">
        <title>Complete genome sequence of Magnetospirillum gryphiswaldense MSR-1.</title>
        <authorList>
            <person name="Wang X."/>
            <person name="Wang Q."/>
            <person name="Zhang W."/>
            <person name="Wang Y."/>
            <person name="Li L."/>
            <person name="Wen T."/>
            <person name="Zhang T."/>
            <person name="Zhang Y."/>
            <person name="Xu J."/>
            <person name="Hu J."/>
            <person name="Li S."/>
            <person name="Liu L."/>
            <person name="Liu J."/>
            <person name="Jiang W."/>
            <person name="Tian J."/>
            <person name="Li Y."/>
            <person name="Schuler D."/>
            <person name="Wang L."/>
            <person name="Li J."/>
        </authorList>
    </citation>
    <scope>NUCLEOTIDE SEQUENCE [LARGE SCALE GENOMIC DNA]</scope>
    <source>
        <strain evidence="2">DSM 6361 / JCM 21280 / NBRC 15271 / MSR-1</strain>
    </source>
</reference>
<keyword evidence="2" id="KW-1185">Reference proteome</keyword>
<sequence length="56" mass="6750">MRDQADMQRLARLLRQEWEGHSIDRRELRDLARRLLSLNPDMRCTLTSIDNRLSQV</sequence>